<dbReference type="Gene3D" id="3.40.50.300">
    <property type="entry name" value="P-loop containing nucleotide triphosphate hydrolases"/>
    <property type="match status" value="2"/>
</dbReference>
<comment type="caution">
    <text evidence="8">The sequence shown here is derived from an EMBL/GenBank/DDBJ whole genome shotgun (WGS) entry which is preliminary data.</text>
</comment>
<dbReference type="SMART" id="SM00490">
    <property type="entry name" value="HELICc"/>
    <property type="match status" value="1"/>
</dbReference>
<evidence type="ECO:0000256" key="3">
    <source>
        <dbReference type="ARBA" id="ARBA00022806"/>
    </source>
</evidence>
<dbReference type="Proteomes" id="UP000229574">
    <property type="component" value="Unassembled WGS sequence"/>
</dbReference>
<dbReference type="CDD" id="cd18787">
    <property type="entry name" value="SF2_C_DEAD"/>
    <property type="match status" value="1"/>
</dbReference>
<dbReference type="GO" id="GO:0003676">
    <property type="term" value="F:nucleic acid binding"/>
    <property type="evidence" value="ECO:0007669"/>
    <property type="project" value="InterPro"/>
</dbReference>
<evidence type="ECO:0000259" key="6">
    <source>
        <dbReference type="PROSITE" id="PS51192"/>
    </source>
</evidence>
<dbReference type="CDD" id="cd00268">
    <property type="entry name" value="DEADc"/>
    <property type="match status" value="1"/>
</dbReference>
<dbReference type="PROSITE" id="PS51194">
    <property type="entry name" value="HELICASE_CTER"/>
    <property type="match status" value="1"/>
</dbReference>
<keyword evidence="2" id="KW-0378">Hydrolase</keyword>
<dbReference type="Pfam" id="PF00271">
    <property type="entry name" value="Helicase_C"/>
    <property type="match status" value="1"/>
</dbReference>
<dbReference type="Pfam" id="PF00270">
    <property type="entry name" value="DEAD"/>
    <property type="match status" value="1"/>
</dbReference>
<feature type="domain" description="Helicase ATP-binding" evidence="6">
    <location>
        <begin position="1"/>
        <end position="136"/>
    </location>
</feature>
<dbReference type="InterPro" id="IPR001650">
    <property type="entry name" value="Helicase_C-like"/>
</dbReference>
<evidence type="ECO:0000313" key="8">
    <source>
        <dbReference type="EMBL" id="PIS18088.1"/>
    </source>
</evidence>
<dbReference type="PANTHER" id="PTHR47959">
    <property type="entry name" value="ATP-DEPENDENT RNA HELICASE RHLE-RELATED"/>
    <property type="match status" value="1"/>
</dbReference>
<dbReference type="PROSITE" id="PS51192">
    <property type="entry name" value="HELICASE_ATP_BIND_1"/>
    <property type="match status" value="1"/>
</dbReference>
<sequence length="277" mass="31900">HPGQKVLIVTPTRELAVQIMEEGKAFSFGTRQFFTICIGGVDIGRQVRELRRNPQFVVGTPGRLKDLSERRELKLYEYRTIVLDEVDRMLDMGFVNEMRDLVAQLPRERHSLFFSATMSEKARIIAREFLHEPITVEVEKQRASENIDQDIVKLNGRNKVEVLHAMLIRPEFEKVLLFGRTKHGMEKLTRELENRGFRATSIHGNKSQSQRQRALQAFKNNQVQILLATDVAARGLDIDSVSHVINWELPETYDDYIHRIGRTGRADKSGCALTFID</sequence>
<dbReference type="PANTHER" id="PTHR47959:SF13">
    <property type="entry name" value="ATP-DEPENDENT RNA HELICASE RHLE"/>
    <property type="match status" value="1"/>
</dbReference>
<dbReference type="InterPro" id="IPR014001">
    <property type="entry name" value="Helicase_ATP-bd"/>
</dbReference>
<keyword evidence="4" id="KW-0067">ATP-binding</keyword>
<keyword evidence="1" id="KW-0547">Nucleotide-binding</keyword>
<dbReference type="InterPro" id="IPR011545">
    <property type="entry name" value="DEAD/DEAH_box_helicase_dom"/>
</dbReference>
<organism evidence="8 9">
    <name type="scientific">Candidatus Collierbacteria bacterium CG09_land_8_20_14_0_10_46_12</name>
    <dbReference type="NCBI Taxonomy" id="1974533"/>
    <lineage>
        <taxon>Bacteria</taxon>
        <taxon>Candidatus Collieribacteriota</taxon>
    </lineage>
</organism>
<dbReference type="InterPro" id="IPR027417">
    <property type="entry name" value="P-loop_NTPase"/>
</dbReference>
<evidence type="ECO:0000256" key="5">
    <source>
        <dbReference type="ARBA" id="ARBA00038437"/>
    </source>
</evidence>
<dbReference type="SMART" id="SM00487">
    <property type="entry name" value="DEXDc"/>
    <property type="match status" value="1"/>
</dbReference>
<evidence type="ECO:0008006" key="10">
    <source>
        <dbReference type="Google" id="ProtNLM"/>
    </source>
</evidence>
<evidence type="ECO:0000259" key="7">
    <source>
        <dbReference type="PROSITE" id="PS51194"/>
    </source>
</evidence>
<dbReference type="AlphaFoldDB" id="A0A2H0X1Q0"/>
<dbReference type="GO" id="GO:0005524">
    <property type="term" value="F:ATP binding"/>
    <property type="evidence" value="ECO:0007669"/>
    <property type="project" value="UniProtKB-KW"/>
</dbReference>
<dbReference type="InterPro" id="IPR044742">
    <property type="entry name" value="DEAD/DEAH_RhlB"/>
</dbReference>
<protein>
    <recommendedName>
        <fullName evidence="10">DEAD/DEAH box helicase</fullName>
    </recommendedName>
</protein>
<dbReference type="GO" id="GO:0003724">
    <property type="term" value="F:RNA helicase activity"/>
    <property type="evidence" value="ECO:0007669"/>
    <property type="project" value="TreeGrafter"/>
</dbReference>
<dbReference type="EMBL" id="PEYY01000050">
    <property type="protein sequence ID" value="PIS18088.1"/>
    <property type="molecule type" value="Genomic_DNA"/>
</dbReference>
<evidence type="ECO:0000256" key="2">
    <source>
        <dbReference type="ARBA" id="ARBA00022801"/>
    </source>
</evidence>
<evidence type="ECO:0000256" key="4">
    <source>
        <dbReference type="ARBA" id="ARBA00022840"/>
    </source>
</evidence>
<proteinExistence type="inferred from homology"/>
<dbReference type="SUPFAM" id="SSF52540">
    <property type="entry name" value="P-loop containing nucleoside triphosphate hydrolases"/>
    <property type="match status" value="1"/>
</dbReference>
<dbReference type="GO" id="GO:0016787">
    <property type="term" value="F:hydrolase activity"/>
    <property type="evidence" value="ECO:0007669"/>
    <property type="project" value="UniProtKB-KW"/>
</dbReference>
<keyword evidence="3" id="KW-0347">Helicase</keyword>
<feature type="non-terminal residue" evidence="8">
    <location>
        <position position="1"/>
    </location>
</feature>
<evidence type="ECO:0000313" key="9">
    <source>
        <dbReference type="Proteomes" id="UP000229574"/>
    </source>
</evidence>
<gene>
    <name evidence="8" type="ORF">COT54_01190</name>
</gene>
<dbReference type="InterPro" id="IPR050079">
    <property type="entry name" value="DEAD_box_RNA_helicase"/>
</dbReference>
<accession>A0A2H0X1Q0</accession>
<feature type="domain" description="Helicase C-terminal" evidence="7">
    <location>
        <begin position="146"/>
        <end position="277"/>
    </location>
</feature>
<dbReference type="GO" id="GO:0005829">
    <property type="term" value="C:cytosol"/>
    <property type="evidence" value="ECO:0007669"/>
    <property type="project" value="TreeGrafter"/>
</dbReference>
<name>A0A2H0X1Q0_9BACT</name>
<evidence type="ECO:0000256" key="1">
    <source>
        <dbReference type="ARBA" id="ARBA00022741"/>
    </source>
</evidence>
<reference evidence="9" key="1">
    <citation type="submission" date="2017-09" db="EMBL/GenBank/DDBJ databases">
        <title>Depth-based differentiation of microbial function through sediment-hosted aquifers and enrichment of novel symbionts in the deep terrestrial subsurface.</title>
        <authorList>
            <person name="Probst A.J."/>
            <person name="Ladd B."/>
            <person name="Jarett J.K."/>
            <person name="Geller-Mcgrath D.E."/>
            <person name="Sieber C.M.K."/>
            <person name="Emerson J.B."/>
            <person name="Anantharaman K."/>
            <person name="Thomas B.C."/>
            <person name="Malmstrom R."/>
            <person name="Stieglmeier M."/>
            <person name="Klingl A."/>
            <person name="Woyke T."/>
            <person name="Ryan C.M."/>
            <person name="Banfield J.F."/>
        </authorList>
    </citation>
    <scope>NUCLEOTIDE SEQUENCE [LARGE SCALE GENOMIC DNA]</scope>
</reference>
<comment type="similarity">
    <text evidence="5">Belongs to the DEAD box helicase family.</text>
</comment>